<accession>A0A4S5E8K0</accession>
<dbReference type="InterPro" id="IPR043129">
    <property type="entry name" value="ATPase_NBD"/>
</dbReference>
<name>A0A4S5E8K0_9MICC</name>
<dbReference type="OrthoDB" id="9766019at2"/>
<keyword evidence="9" id="KW-1185">Reference proteome</keyword>
<evidence type="ECO:0000256" key="4">
    <source>
        <dbReference type="ARBA" id="ARBA00023016"/>
    </source>
</evidence>
<proteinExistence type="inferred from homology"/>
<dbReference type="InterPro" id="IPR013126">
    <property type="entry name" value="Hsp_70_fam"/>
</dbReference>
<comment type="caution">
    <text evidence="8">The sequence shown here is derived from an EMBL/GenBank/DDBJ whole genome shotgun (WGS) entry which is preliminary data.</text>
</comment>
<dbReference type="Proteomes" id="UP000305233">
    <property type="component" value="Unassembled WGS sequence"/>
</dbReference>
<feature type="region of interest" description="Disordered" evidence="7">
    <location>
        <begin position="361"/>
        <end position="402"/>
    </location>
</feature>
<keyword evidence="5" id="KW-0143">Chaperone</keyword>
<dbReference type="RefSeq" id="WP_136453059.1">
    <property type="nucleotide sequence ID" value="NZ_SSWH01000002.1"/>
</dbReference>
<feature type="region of interest" description="Disordered" evidence="7">
    <location>
        <begin position="444"/>
        <end position="708"/>
    </location>
</feature>
<keyword evidence="4" id="KW-0346">Stress response</keyword>
<protein>
    <submittedName>
        <fullName evidence="8">Hsp70 family protein</fullName>
    </submittedName>
</protein>
<keyword evidence="2 6" id="KW-0547">Nucleotide-binding</keyword>
<keyword evidence="3 6" id="KW-0067">ATP-binding</keyword>
<dbReference type="GO" id="GO:0005524">
    <property type="term" value="F:ATP binding"/>
    <property type="evidence" value="ECO:0007669"/>
    <property type="project" value="UniProtKB-KW"/>
</dbReference>
<feature type="compositionally biased region" description="Acidic residues" evidence="7">
    <location>
        <begin position="526"/>
        <end position="537"/>
    </location>
</feature>
<evidence type="ECO:0000256" key="6">
    <source>
        <dbReference type="RuleBase" id="RU003322"/>
    </source>
</evidence>
<dbReference type="PANTHER" id="PTHR19375">
    <property type="entry name" value="HEAT SHOCK PROTEIN 70KDA"/>
    <property type="match status" value="1"/>
</dbReference>
<dbReference type="PRINTS" id="PR01217">
    <property type="entry name" value="PRICHEXTENSN"/>
</dbReference>
<organism evidence="8 9">
    <name type="scientific">Arthrobacter echini</name>
    <dbReference type="NCBI Taxonomy" id="1529066"/>
    <lineage>
        <taxon>Bacteria</taxon>
        <taxon>Bacillati</taxon>
        <taxon>Actinomycetota</taxon>
        <taxon>Actinomycetes</taxon>
        <taxon>Micrococcales</taxon>
        <taxon>Micrococcaceae</taxon>
        <taxon>Arthrobacter</taxon>
    </lineage>
</organism>
<evidence type="ECO:0000313" key="9">
    <source>
        <dbReference type="Proteomes" id="UP000305233"/>
    </source>
</evidence>
<dbReference type="PROSITE" id="PS01036">
    <property type="entry name" value="HSP70_3"/>
    <property type="match status" value="1"/>
</dbReference>
<dbReference type="AlphaFoldDB" id="A0A4S5E8K0"/>
<evidence type="ECO:0000313" key="8">
    <source>
        <dbReference type="EMBL" id="THJ67862.1"/>
    </source>
</evidence>
<dbReference type="Pfam" id="PF00012">
    <property type="entry name" value="HSP70"/>
    <property type="match status" value="1"/>
</dbReference>
<dbReference type="InterPro" id="IPR018181">
    <property type="entry name" value="Heat_shock_70_CS"/>
</dbReference>
<feature type="compositionally biased region" description="Low complexity" evidence="7">
    <location>
        <begin position="613"/>
        <end position="623"/>
    </location>
</feature>
<dbReference type="GO" id="GO:0140662">
    <property type="term" value="F:ATP-dependent protein folding chaperone"/>
    <property type="evidence" value="ECO:0007669"/>
    <property type="project" value="InterPro"/>
</dbReference>
<dbReference type="PROSITE" id="PS00329">
    <property type="entry name" value="HSP70_2"/>
    <property type="match status" value="1"/>
</dbReference>
<evidence type="ECO:0000256" key="7">
    <source>
        <dbReference type="SAM" id="MobiDB-lite"/>
    </source>
</evidence>
<evidence type="ECO:0000256" key="3">
    <source>
        <dbReference type="ARBA" id="ARBA00022840"/>
    </source>
</evidence>
<sequence length="708" mass="71419">MSYHVSVDVGTSYTAAAIIRTEGAQQEPQILPLGLRATSMPSLVFIDDDGSAVVGETAERRGMLRPECLAREFKRRIGDDVPLVMGGNSVLAEDLFAMLVGHVVDLAEQREGEPAASITVTHPAAWGEHRITSVQDALVRSGIGEVLVITEPEAAALAYAAQQRVAPGSTFAVYDLGGGTFDATVLAKTADAFTVLGEPSGLERLGGADFDQRVFAHVIGSLPEGLTDLDPSAPGTVQALTRLRRECSEAKEALSADADATIPGYLPGGQALVRLTRSEFEAMIEPDIRETIDVLRAAMDRAQVNPEDVSAILLIGGSSRIPFVAQLLSEEFERPLAVDADPKASIALGAAFAAGALEEDRVGSSAEADPAGDQGTDAAGAEHGTARPFVPQHGPVRRSAGRRTGTRAALVLGAVALLGVATATAAGLPTPLSALTSLAGGERADAARSGTVPEQTDASDDGVTAEADEASVDGLASSPGPTLLDRVQETLSGGLSAEPSGSGDGARTAGADQDERSASEGPTEGPTEEPTEEPTDEEPARRGAETIGPTPEPARSAATDPTPAARSTGDGSMVAPAPSAVPGKPPRAPAPGTTPVAPSPSVPSPSPDPPVVAPSQEPTTEPTAPVPVEPTTPAPPSPAPGSIPVEPLPEPPAPTPAPGAGSTDPTTAPGSGDAAAGEGNGARAEPAGEPEPPDPQSTPAGTPVPSEG</sequence>
<feature type="compositionally biased region" description="Pro residues" evidence="7">
    <location>
        <begin position="597"/>
        <end position="612"/>
    </location>
</feature>
<evidence type="ECO:0000256" key="2">
    <source>
        <dbReference type="ARBA" id="ARBA00022741"/>
    </source>
</evidence>
<dbReference type="Gene3D" id="3.90.640.10">
    <property type="entry name" value="Actin, Chain A, domain 4"/>
    <property type="match status" value="1"/>
</dbReference>
<feature type="compositionally biased region" description="Pro residues" evidence="7">
    <location>
        <begin position="624"/>
        <end position="657"/>
    </location>
</feature>
<dbReference type="EMBL" id="SSWH01000002">
    <property type="protein sequence ID" value="THJ67862.1"/>
    <property type="molecule type" value="Genomic_DNA"/>
</dbReference>
<evidence type="ECO:0000256" key="1">
    <source>
        <dbReference type="ARBA" id="ARBA00007381"/>
    </source>
</evidence>
<gene>
    <name evidence="8" type="ORF">E8P82_03245</name>
</gene>
<comment type="similarity">
    <text evidence="1 6">Belongs to the heat shock protein 70 family.</text>
</comment>
<dbReference type="SUPFAM" id="SSF53067">
    <property type="entry name" value="Actin-like ATPase domain"/>
    <property type="match status" value="2"/>
</dbReference>
<dbReference type="Gene3D" id="3.30.420.40">
    <property type="match status" value="2"/>
</dbReference>
<reference evidence="8 9" key="1">
    <citation type="submission" date="2019-04" db="EMBL/GenBank/DDBJ databases">
        <authorList>
            <person name="Liu Q."/>
            <person name="Xin Y.-H."/>
        </authorList>
    </citation>
    <scope>NUCLEOTIDE SEQUENCE [LARGE SCALE GENOMIC DNA]</scope>
    <source>
        <strain evidence="8 9">AM23</strain>
    </source>
</reference>
<evidence type="ECO:0000256" key="5">
    <source>
        <dbReference type="ARBA" id="ARBA00023186"/>
    </source>
</evidence>
<feature type="compositionally biased region" description="Low complexity" evidence="7">
    <location>
        <begin position="658"/>
        <end position="687"/>
    </location>
</feature>